<keyword evidence="1" id="KW-0812">Transmembrane</keyword>
<organism evidence="3 4">
    <name type="scientific">Candidatus Wildermuthbacteria bacterium RIFCSPHIGHO2_02_FULL_47_17</name>
    <dbReference type="NCBI Taxonomy" id="1802452"/>
    <lineage>
        <taxon>Bacteria</taxon>
        <taxon>Candidatus Wildermuthiibacteriota</taxon>
    </lineage>
</organism>
<evidence type="ECO:0000313" key="3">
    <source>
        <dbReference type="EMBL" id="OHA66938.1"/>
    </source>
</evidence>
<feature type="domain" description="DUF8128" evidence="2">
    <location>
        <begin position="96"/>
        <end position="323"/>
    </location>
</feature>
<evidence type="ECO:0000313" key="4">
    <source>
        <dbReference type="Proteomes" id="UP000179258"/>
    </source>
</evidence>
<accession>A0A1G2R2X7</accession>
<dbReference type="Pfam" id="PF26449">
    <property type="entry name" value="DUF8128"/>
    <property type="match status" value="1"/>
</dbReference>
<protein>
    <recommendedName>
        <fullName evidence="2">DUF8128 domain-containing protein</fullName>
    </recommendedName>
</protein>
<proteinExistence type="predicted"/>
<keyword evidence="1" id="KW-1133">Transmembrane helix</keyword>
<dbReference type="EMBL" id="MHTX01000048">
    <property type="protein sequence ID" value="OHA66938.1"/>
    <property type="molecule type" value="Genomic_DNA"/>
</dbReference>
<sequence>MPILNFPLQEYFLNSAAQENIALAWKVFNTWWWAALPFIFFKPLAFLWLWWRRQIWIGRVKRINLDVRVPRETIRPLRAMENVFSGLWQLYDPPNPREKWLEGKIQLSLALEIVSIGGDIHFIIRIPEGSRNFIESTIYSQYPDAEIAVIEDYTKYVPQDIPNKDWDAWGCDYQLLKDDVYPIKTYARFFEERPDVAVEEKRIDPVSSLLEGMATLKPGEQLWVQILAEPITPLEDDYVKRGRAVADKIARRVVPSPKKSLLLEGFDLMISGKTPGEVPEVKELIPPEMKLTPGEREVLGAIEEKVGKYGFRCAIRFLYLSKRDVYFGPAKAIPMSFFTQFSTQNLNGMKPWTKTITKVHTITTWFLDKRRVYLRKRKLFRNYIQRLTPLFPRMGGTFVLNIEELATLYHFPAGRAVVPAPTIPRVEFKKGEAPPGLPI</sequence>
<gene>
    <name evidence="3" type="ORF">A3D59_01790</name>
</gene>
<keyword evidence="1" id="KW-0472">Membrane</keyword>
<dbReference type="InterPro" id="IPR058441">
    <property type="entry name" value="DUF8128"/>
</dbReference>
<name>A0A1G2R2X7_9BACT</name>
<reference evidence="3 4" key="1">
    <citation type="journal article" date="2016" name="Nat. Commun.">
        <title>Thousands of microbial genomes shed light on interconnected biogeochemical processes in an aquifer system.</title>
        <authorList>
            <person name="Anantharaman K."/>
            <person name="Brown C.T."/>
            <person name="Hug L.A."/>
            <person name="Sharon I."/>
            <person name="Castelle C.J."/>
            <person name="Probst A.J."/>
            <person name="Thomas B.C."/>
            <person name="Singh A."/>
            <person name="Wilkins M.J."/>
            <person name="Karaoz U."/>
            <person name="Brodie E.L."/>
            <person name="Williams K.H."/>
            <person name="Hubbard S.S."/>
            <person name="Banfield J.F."/>
        </authorList>
    </citation>
    <scope>NUCLEOTIDE SEQUENCE [LARGE SCALE GENOMIC DNA]</scope>
</reference>
<feature type="transmembrane region" description="Helical" evidence="1">
    <location>
        <begin position="31"/>
        <end position="51"/>
    </location>
</feature>
<dbReference type="Proteomes" id="UP000179258">
    <property type="component" value="Unassembled WGS sequence"/>
</dbReference>
<dbReference type="AlphaFoldDB" id="A0A1G2R2X7"/>
<comment type="caution">
    <text evidence="3">The sequence shown here is derived from an EMBL/GenBank/DDBJ whole genome shotgun (WGS) entry which is preliminary data.</text>
</comment>
<evidence type="ECO:0000259" key="2">
    <source>
        <dbReference type="Pfam" id="PF26449"/>
    </source>
</evidence>
<evidence type="ECO:0000256" key="1">
    <source>
        <dbReference type="SAM" id="Phobius"/>
    </source>
</evidence>